<keyword evidence="4" id="KW-1185">Reference proteome</keyword>
<evidence type="ECO:0000313" key="3">
    <source>
        <dbReference type="EMBL" id="CAG4940222.1"/>
    </source>
</evidence>
<comment type="caution">
    <text evidence="3">The sequence shown here is derived from an EMBL/GenBank/DDBJ whole genome shotgun (WGS) entry which is preliminary data.</text>
</comment>
<dbReference type="EMBL" id="CAJQZP010000141">
    <property type="protein sequence ID" value="CAG4940222.1"/>
    <property type="molecule type" value="Genomic_DNA"/>
</dbReference>
<evidence type="ECO:0000313" key="4">
    <source>
        <dbReference type="Proteomes" id="UP000691718"/>
    </source>
</evidence>
<reference evidence="3" key="1">
    <citation type="submission" date="2021-04" db="EMBL/GenBank/DDBJ databases">
        <authorList>
            <person name="Tunstrom K."/>
        </authorList>
    </citation>
    <scope>NUCLEOTIDE SEQUENCE</scope>
</reference>
<dbReference type="OrthoDB" id="7417618at2759"/>
<feature type="compositionally biased region" description="Polar residues" evidence="2">
    <location>
        <begin position="191"/>
        <end position="219"/>
    </location>
</feature>
<proteinExistence type="predicted"/>
<gene>
    <name evidence="3" type="ORF">PAPOLLO_LOCUS1962</name>
</gene>
<evidence type="ECO:0000256" key="1">
    <source>
        <dbReference type="SAM" id="Coils"/>
    </source>
</evidence>
<keyword evidence="1" id="KW-0175">Coiled coil</keyword>
<accession>A0A8S3W4C2</accession>
<organism evidence="3 4">
    <name type="scientific">Parnassius apollo</name>
    <name type="common">Apollo butterfly</name>
    <name type="synonym">Papilio apollo</name>
    <dbReference type="NCBI Taxonomy" id="110799"/>
    <lineage>
        <taxon>Eukaryota</taxon>
        <taxon>Metazoa</taxon>
        <taxon>Ecdysozoa</taxon>
        <taxon>Arthropoda</taxon>
        <taxon>Hexapoda</taxon>
        <taxon>Insecta</taxon>
        <taxon>Pterygota</taxon>
        <taxon>Neoptera</taxon>
        <taxon>Endopterygota</taxon>
        <taxon>Lepidoptera</taxon>
        <taxon>Glossata</taxon>
        <taxon>Ditrysia</taxon>
        <taxon>Papilionoidea</taxon>
        <taxon>Papilionidae</taxon>
        <taxon>Parnassiinae</taxon>
        <taxon>Parnassini</taxon>
        <taxon>Parnassius</taxon>
        <taxon>Parnassius</taxon>
    </lineage>
</organism>
<protein>
    <submittedName>
        <fullName evidence="3">(apollo) hypothetical protein</fullName>
    </submittedName>
</protein>
<feature type="coiled-coil region" evidence="1">
    <location>
        <begin position="2"/>
        <end position="62"/>
    </location>
</feature>
<feature type="region of interest" description="Disordered" evidence="2">
    <location>
        <begin position="188"/>
        <end position="263"/>
    </location>
</feature>
<dbReference type="Proteomes" id="UP000691718">
    <property type="component" value="Unassembled WGS sequence"/>
</dbReference>
<evidence type="ECO:0000256" key="2">
    <source>
        <dbReference type="SAM" id="MobiDB-lite"/>
    </source>
</evidence>
<dbReference type="AlphaFoldDB" id="A0A8S3W4C2"/>
<name>A0A8S3W4C2_PARAO</name>
<sequence>MLENLRKELLQQKKDMHDMKEDIKNTINNNINEKFKNLEMKNEHLENKIKEHSLQINNIERFMRRKNLIFFGVEEGEKSYNDLENAILHIINKCFGFNFENGLESVRRIGKKGEIIRPVVVTFSTMGFKLKIQQNQKCLKDTPYYVKQDFPKEVLKKRKELQPQLKVEREAGNTAFIKYDKLIVLPRKNKTSTQNPTNKRSISESPETTLKNPSNILQNKKQSVKKSKTTTMKEYIRHKPKFILNSERTTHDSTPSEANEHTN</sequence>